<dbReference type="OrthoDB" id="9814067at2"/>
<feature type="domain" description="Transposase IS200-like" evidence="1">
    <location>
        <begin position="9"/>
        <end position="94"/>
    </location>
</feature>
<dbReference type="Gene3D" id="3.30.70.1290">
    <property type="entry name" value="Transposase IS200-like"/>
    <property type="match status" value="2"/>
</dbReference>
<sequence length="252" mass="28847">MVRPLRLEFAGALYHVTSRGDRREDIYENYNDRDDFLSVLATVCETYNWVCHAYCLMNNHSHGRVGHVFQGRYKAILVEKESYLLELSRYIVLNPVRAAMVLTAGDWPWSSYRATAGLAEPSGFLTTDWLLSGFSLRKSEALARYQQFISEGKGQPSVWKLLRNQVFLGSDMFVERAQSLLEKDSMLSEIPSSQRRPLPKSLDAYKEEYTNRNTFIIKAYESGGYTLKEIGDYIGLHYSTVSGIIKSHKSKT</sequence>
<dbReference type="Proteomes" id="UP000185999">
    <property type="component" value="Unassembled WGS sequence"/>
</dbReference>
<dbReference type="EMBL" id="FTOE01000005">
    <property type="protein sequence ID" value="SIS80510.1"/>
    <property type="molecule type" value="Genomic_DNA"/>
</dbReference>
<dbReference type="SUPFAM" id="SSF143422">
    <property type="entry name" value="Transposase IS200-like"/>
    <property type="match status" value="1"/>
</dbReference>
<dbReference type="AlphaFoldDB" id="A0A1N7M331"/>
<keyword evidence="3" id="KW-1185">Reference proteome</keyword>
<evidence type="ECO:0000313" key="2">
    <source>
        <dbReference type="EMBL" id="SIS80510.1"/>
    </source>
</evidence>
<dbReference type="GO" id="GO:0003677">
    <property type="term" value="F:DNA binding"/>
    <property type="evidence" value="ECO:0007669"/>
    <property type="project" value="InterPro"/>
</dbReference>
<accession>A0A1N7M331</accession>
<evidence type="ECO:0000313" key="3">
    <source>
        <dbReference type="Proteomes" id="UP000185999"/>
    </source>
</evidence>
<reference evidence="3" key="1">
    <citation type="submission" date="2017-01" db="EMBL/GenBank/DDBJ databases">
        <authorList>
            <person name="Varghese N."/>
            <person name="Submissions S."/>
        </authorList>
    </citation>
    <scope>NUCLEOTIDE SEQUENCE [LARGE SCALE GENOMIC DNA]</scope>
    <source>
        <strain evidence="3">DSM 22306</strain>
    </source>
</reference>
<dbReference type="GO" id="GO:0006313">
    <property type="term" value="P:DNA transposition"/>
    <property type="evidence" value="ECO:0007669"/>
    <property type="project" value="InterPro"/>
</dbReference>
<dbReference type="PANTHER" id="PTHR34322:SF2">
    <property type="entry name" value="TRANSPOSASE IS200-LIKE DOMAIN-CONTAINING PROTEIN"/>
    <property type="match status" value="1"/>
</dbReference>
<name>A0A1N7M331_9GAMM</name>
<dbReference type="GO" id="GO:0004803">
    <property type="term" value="F:transposase activity"/>
    <property type="evidence" value="ECO:0007669"/>
    <property type="project" value="InterPro"/>
</dbReference>
<dbReference type="InterPro" id="IPR002686">
    <property type="entry name" value="Transposase_17"/>
</dbReference>
<dbReference type="SMART" id="SM01321">
    <property type="entry name" value="Y1_Tnp"/>
    <property type="match status" value="1"/>
</dbReference>
<dbReference type="PANTHER" id="PTHR34322">
    <property type="entry name" value="TRANSPOSASE, Y1_TNP DOMAIN-CONTAINING"/>
    <property type="match status" value="1"/>
</dbReference>
<proteinExistence type="predicted"/>
<dbReference type="STRING" id="619304.SAMN05421760_105123"/>
<evidence type="ECO:0000259" key="1">
    <source>
        <dbReference type="SMART" id="SM01321"/>
    </source>
</evidence>
<gene>
    <name evidence="2" type="ORF">SAMN05421760_105123</name>
</gene>
<dbReference type="RefSeq" id="WP_054340178.1">
    <property type="nucleotide sequence ID" value="NZ_FTOE01000005.1"/>
</dbReference>
<dbReference type="InterPro" id="IPR036515">
    <property type="entry name" value="Transposase_17_sf"/>
</dbReference>
<organism evidence="2 3">
    <name type="scientific">Neptunomonas antarctica</name>
    <dbReference type="NCBI Taxonomy" id="619304"/>
    <lineage>
        <taxon>Bacteria</taxon>
        <taxon>Pseudomonadati</taxon>
        <taxon>Pseudomonadota</taxon>
        <taxon>Gammaproteobacteria</taxon>
        <taxon>Oceanospirillales</taxon>
        <taxon>Oceanospirillaceae</taxon>
        <taxon>Neptunomonas</taxon>
    </lineage>
</organism>
<protein>
    <submittedName>
        <fullName evidence="2">REP element-mobilizing transposase RayT</fullName>
    </submittedName>
</protein>